<dbReference type="SMART" id="SM00899">
    <property type="entry name" value="FeoA"/>
    <property type="match status" value="1"/>
</dbReference>
<keyword evidence="1" id="KW-0408">Iron</keyword>
<proteinExistence type="predicted"/>
<gene>
    <name evidence="3" type="ORF">SAMN04488132_103343</name>
</gene>
<dbReference type="PANTHER" id="PTHR42954:SF2">
    <property type="entry name" value="FE(2+) TRANSPORT PROTEIN A"/>
    <property type="match status" value="1"/>
</dbReference>
<evidence type="ECO:0000313" key="3">
    <source>
        <dbReference type="EMBL" id="SJZ65255.1"/>
    </source>
</evidence>
<dbReference type="SUPFAM" id="SSF50037">
    <property type="entry name" value="C-terminal domain of transcriptional repressors"/>
    <property type="match status" value="1"/>
</dbReference>
<evidence type="ECO:0000259" key="2">
    <source>
        <dbReference type="SMART" id="SM00899"/>
    </source>
</evidence>
<feature type="domain" description="Ferrous iron transporter FeoA-like" evidence="2">
    <location>
        <begin position="14"/>
        <end position="85"/>
    </location>
</feature>
<sequence length="90" mass="9992">MRICTFALYQTGMKRLSELEAGQRGVINSFEKDEIFIKLMEMGCVPGELVRVDQVAPLGDPISITVAGYHLSLRLSEASSIFIDVETNQI</sequence>
<reference evidence="3 4" key="1">
    <citation type="submission" date="2017-02" db="EMBL/GenBank/DDBJ databases">
        <authorList>
            <person name="Peterson S.W."/>
        </authorList>
    </citation>
    <scope>NUCLEOTIDE SEQUENCE [LARGE SCALE GENOMIC DNA]</scope>
    <source>
        <strain evidence="3 4">DSM 22335</strain>
    </source>
</reference>
<evidence type="ECO:0000313" key="4">
    <source>
        <dbReference type="Proteomes" id="UP000190888"/>
    </source>
</evidence>
<dbReference type="InterPro" id="IPR007167">
    <property type="entry name" value="Fe-transptr_FeoA-like"/>
</dbReference>
<dbReference type="STRING" id="413434.SAMN04488132_103343"/>
<dbReference type="Pfam" id="PF04023">
    <property type="entry name" value="FeoA"/>
    <property type="match status" value="1"/>
</dbReference>
<dbReference type="EMBL" id="FUWH01000003">
    <property type="protein sequence ID" value="SJZ65255.1"/>
    <property type="molecule type" value="Genomic_DNA"/>
</dbReference>
<dbReference type="InterPro" id="IPR008988">
    <property type="entry name" value="Transcriptional_repressor_C"/>
</dbReference>
<evidence type="ECO:0000256" key="1">
    <source>
        <dbReference type="ARBA" id="ARBA00023004"/>
    </source>
</evidence>
<dbReference type="Gene3D" id="2.30.30.90">
    <property type="match status" value="1"/>
</dbReference>
<dbReference type="GO" id="GO:0046914">
    <property type="term" value="F:transition metal ion binding"/>
    <property type="evidence" value="ECO:0007669"/>
    <property type="project" value="InterPro"/>
</dbReference>
<dbReference type="InterPro" id="IPR038157">
    <property type="entry name" value="FeoA_core_dom"/>
</dbReference>
<dbReference type="Proteomes" id="UP000190888">
    <property type="component" value="Unassembled WGS sequence"/>
</dbReference>
<organism evidence="3 4">
    <name type="scientific">Sediminibacterium ginsengisoli</name>
    <dbReference type="NCBI Taxonomy" id="413434"/>
    <lineage>
        <taxon>Bacteria</taxon>
        <taxon>Pseudomonadati</taxon>
        <taxon>Bacteroidota</taxon>
        <taxon>Chitinophagia</taxon>
        <taxon>Chitinophagales</taxon>
        <taxon>Chitinophagaceae</taxon>
        <taxon>Sediminibacterium</taxon>
    </lineage>
</organism>
<name>A0A1T4MEE0_9BACT</name>
<dbReference type="PANTHER" id="PTHR42954">
    <property type="entry name" value="FE(2+) TRANSPORT PROTEIN A"/>
    <property type="match status" value="1"/>
</dbReference>
<dbReference type="AlphaFoldDB" id="A0A1T4MEE0"/>
<accession>A0A1T4MEE0</accession>
<dbReference type="InterPro" id="IPR052713">
    <property type="entry name" value="FeoA"/>
</dbReference>
<keyword evidence="4" id="KW-1185">Reference proteome</keyword>
<protein>
    <submittedName>
        <fullName evidence="3">Ferrous iron transport protein A</fullName>
    </submittedName>
</protein>